<dbReference type="AlphaFoldDB" id="A0A6L6WPP5"/>
<sequence>MPYVTPRCEATQYDGSNSIDLLAWLDGTYTVLSESETTLVLQDGEGTRKRIQPGGWLVRDANRSLVWYGTAAAYEERWTVVSP</sequence>
<gene>
    <name evidence="1" type="ORF">GPA10_05295</name>
</gene>
<evidence type="ECO:0000313" key="1">
    <source>
        <dbReference type="EMBL" id="MVO84202.1"/>
    </source>
</evidence>
<dbReference type="RefSeq" id="WP_157164459.1">
    <property type="nucleotide sequence ID" value="NZ_WPNZ01000002.1"/>
</dbReference>
<dbReference type="Proteomes" id="UP000483802">
    <property type="component" value="Unassembled WGS sequence"/>
</dbReference>
<organism evidence="1 2">
    <name type="scientific">Streptomyces typhae</name>
    <dbReference type="NCBI Taxonomy" id="2681492"/>
    <lineage>
        <taxon>Bacteria</taxon>
        <taxon>Bacillati</taxon>
        <taxon>Actinomycetota</taxon>
        <taxon>Actinomycetes</taxon>
        <taxon>Kitasatosporales</taxon>
        <taxon>Streptomycetaceae</taxon>
        <taxon>Streptomyces</taxon>
    </lineage>
</organism>
<dbReference type="EMBL" id="WPNZ01000002">
    <property type="protein sequence ID" value="MVO84202.1"/>
    <property type="molecule type" value="Genomic_DNA"/>
</dbReference>
<protein>
    <submittedName>
        <fullName evidence="1">Uncharacterized protein</fullName>
    </submittedName>
</protein>
<name>A0A6L6WPP5_9ACTN</name>
<reference evidence="1 2" key="1">
    <citation type="submission" date="2019-11" db="EMBL/GenBank/DDBJ databases">
        <title>Streptomyces typhae sp. nov., a novel endophytic actinomycete isolated from the root of cattail pollen (Typha angustifolia L.).</title>
        <authorList>
            <person name="Peng C."/>
        </authorList>
    </citation>
    <scope>NUCLEOTIDE SEQUENCE [LARGE SCALE GENOMIC DNA]</scope>
    <source>
        <strain evidence="2">p1417</strain>
    </source>
</reference>
<accession>A0A6L6WPP5</accession>
<evidence type="ECO:0000313" key="2">
    <source>
        <dbReference type="Proteomes" id="UP000483802"/>
    </source>
</evidence>
<proteinExistence type="predicted"/>
<keyword evidence="2" id="KW-1185">Reference proteome</keyword>
<comment type="caution">
    <text evidence="1">The sequence shown here is derived from an EMBL/GenBank/DDBJ whole genome shotgun (WGS) entry which is preliminary data.</text>
</comment>